<gene>
    <name evidence="1" type="ORF">WKI58_19020</name>
</gene>
<dbReference type="Proteomes" id="UP001375539">
    <property type="component" value="Unassembled WGS sequence"/>
</dbReference>
<name>A0ACC6QJ85_9ACTN</name>
<dbReference type="EMBL" id="JBBKAI010000002">
    <property type="protein sequence ID" value="MEJ8658585.1"/>
    <property type="molecule type" value="Genomic_DNA"/>
</dbReference>
<evidence type="ECO:0000313" key="1">
    <source>
        <dbReference type="EMBL" id="MEJ8658585.1"/>
    </source>
</evidence>
<reference evidence="1" key="1">
    <citation type="submission" date="2024-03" db="EMBL/GenBank/DDBJ databases">
        <title>Novel Streptomyces species of biotechnological and ecological value are a feature of Machair soil.</title>
        <authorList>
            <person name="Prole J.R."/>
            <person name="Goodfellow M."/>
            <person name="Allenby N."/>
            <person name="Ward A.C."/>
        </authorList>
    </citation>
    <scope>NUCLEOTIDE SEQUENCE</scope>
    <source>
        <strain evidence="1">MS1.AVA.4</strain>
    </source>
</reference>
<keyword evidence="2" id="KW-1185">Reference proteome</keyword>
<comment type="caution">
    <text evidence="1">The sequence shown here is derived from an EMBL/GenBank/DDBJ whole genome shotgun (WGS) entry which is preliminary data.</text>
</comment>
<organism evidence="1 2">
    <name type="scientific">Streptomyces pratisoli</name>
    <dbReference type="NCBI Taxonomy" id="3139917"/>
    <lineage>
        <taxon>Bacteria</taxon>
        <taxon>Bacillati</taxon>
        <taxon>Actinomycetota</taxon>
        <taxon>Actinomycetes</taxon>
        <taxon>Kitasatosporales</taxon>
        <taxon>Streptomycetaceae</taxon>
        <taxon>Streptomyces</taxon>
    </lineage>
</organism>
<proteinExistence type="predicted"/>
<sequence length="44" mass="4559">MKLTLRHPGAAAAPAAWIPFELAGTTRPVATLAADRPASGPRHL</sequence>
<evidence type="ECO:0000313" key="2">
    <source>
        <dbReference type="Proteomes" id="UP001375539"/>
    </source>
</evidence>
<accession>A0ACC6QJ85</accession>
<protein>
    <submittedName>
        <fullName evidence="1">Uncharacterized protein</fullName>
    </submittedName>
</protein>